<dbReference type="PROSITE" id="PS51257">
    <property type="entry name" value="PROKAR_LIPOPROTEIN"/>
    <property type="match status" value="1"/>
</dbReference>
<protein>
    <recommendedName>
        <fullName evidence="4">Lipoprotein</fullName>
    </recommendedName>
</protein>
<dbReference type="EMBL" id="FOLM01000001">
    <property type="protein sequence ID" value="SFB86802.1"/>
    <property type="molecule type" value="Genomic_DNA"/>
</dbReference>
<dbReference type="OrthoDB" id="4331879at2"/>
<dbReference type="AlphaFoldDB" id="A0A1I1EJK7"/>
<name>A0A1I1EJK7_9ACTN</name>
<dbReference type="Proteomes" id="UP000199207">
    <property type="component" value="Unassembled WGS sequence"/>
</dbReference>
<evidence type="ECO:0008006" key="4">
    <source>
        <dbReference type="Google" id="ProtNLM"/>
    </source>
</evidence>
<gene>
    <name evidence="2" type="ORF">SAMN05421773_101317</name>
</gene>
<feature type="region of interest" description="Disordered" evidence="1">
    <location>
        <begin position="164"/>
        <end position="208"/>
    </location>
</feature>
<dbReference type="RefSeq" id="WP_093836759.1">
    <property type="nucleotide sequence ID" value="NZ_FOLM01000001.1"/>
</dbReference>
<accession>A0A1I1EJK7</accession>
<evidence type="ECO:0000313" key="2">
    <source>
        <dbReference type="EMBL" id="SFB86802.1"/>
    </source>
</evidence>
<dbReference type="STRING" id="910347.SAMN05421773_101317"/>
<sequence length="208" mass="21609">MRGSLRTAAAGLLALAATGCGIQSVDVPVDAGPAPSRATCDAPSDTGGQPGTELYLVCGSRVERVTRPFPFSGEETPASSRATIATALLTALQGELSDEERAAGFTTAVPGGLRVIEPMEGDPHDLVRLSQHPKNLPAFALVQVICTFANADALGNESYVLLAGPPDEDGQGQEPGKYPCAESMRNRPESAHTEFTPLTPPRTTGSRP</sequence>
<evidence type="ECO:0000256" key="1">
    <source>
        <dbReference type="SAM" id="MobiDB-lite"/>
    </source>
</evidence>
<organism evidence="2 3">
    <name type="scientific">Streptomyces aidingensis</name>
    <dbReference type="NCBI Taxonomy" id="910347"/>
    <lineage>
        <taxon>Bacteria</taxon>
        <taxon>Bacillati</taxon>
        <taxon>Actinomycetota</taxon>
        <taxon>Actinomycetes</taxon>
        <taxon>Kitasatosporales</taxon>
        <taxon>Streptomycetaceae</taxon>
        <taxon>Streptomyces</taxon>
    </lineage>
</organism>
<evidence type="ECO:0000313" key="3">
    <source>
        <dbReference type="Proteomes" id="UP000199207"/>
    </source>
</evidence>
<reference evidence="2 3" key="1">
    <citation type="submission" date="2016-10" db="EMBL/GenBank/DDBJ databases">
        <authorList>
            <person name="de Groot N.N."/>
        </authorList>
    </citation>
    <scope>NUCLEOTIDE SEQUENCE [LARGE SCALE GENOMIC DNA]</scope>
    <source>
        <strain evidence="2 3">CGMCC 4.5739</strain>
    </source>
</reference>
<keyword evidence="3" id="KW-1185">Reference proteome</keyword>
<proteinExistence type="predicted"/>